<dbReference type="EMBL" id="JAHXZI010000014">
    <property type="protein sequence ID" value="MBW6437263.1"/>
    <property type="molecule type" value="Genomic_DNA"/>
</dbReference>
<proteinExistence type="predicted"/>
<organism evidence="1 2">
    <name type="scientific">Actinoplanes hulinensis</name>
    <dbReference type="NCBI Taxonomy" id="1144547"/>
    <lineage>
        <taxon>Bacteria</taxon>
        <taxon>Bacillati</taxon>
        <taxon>Actinomycetota</taxon>
        <taxon>Actinomycetes</taxon>
        <taxon>Micromonosporales</taxon>
        <taxon>Micromonosporaceae</taxon>
        <taxon>Actinoplanes</taxon>
    </lineage>
</organism>
<gene>
    <name evidence="1" type="ORF">KZ829_26355</name>
</gene>
<reference evidence="1 2" key="1">
    <citation type="journal article" date="2013" name="Antonie Van Leeuwenhoek">
        <title>Actinoplanes hulinensis sp. nov., a novel actinomycete isolated from soybean root (Glycine max (L.) Merr).</title>
        <authorList>
            <person name="Shen Y."/>
            <person name="Liu C."/>
            <person name="Wang X."/>
            <person name="Zhao J."/>
            <person name="Jia F."/>
            <person name="Zhang Y."/>
            <person name="Wang L."/>
            <person name="Yang D."/>
            <person name="Xiang W."/>
        </authorList>
    </citation>
    <scope>NUCLEOTIDE SEQUENCE [LARGE SCALE GENOMIC DNA]</scope>
    <source>
        <strain evidence="1 2">NEAU-M9</strain>
    </source>
</reference>
<accession>A0ABS7B898</accession>
<protein>
    <submittedName>
        <fullName evidence="1">Uncharacterized protein</fullName>
    </submittedName>
</protein>
<evidence type="ECO:0000313" key="2">
    <source>
        <dbReference type="Proteomes" id="UP001519863"/>
    </source>
</evidence>
<dbReference type="RefSeq" id="WP_220146597.1">
    <property type="nucleotide sequence ID" value="NZ_JAHXZI010000014.1"/>
</dbReference>
<name>A0ABS7B898_9ACTN</name>
<dbReference type="Proteomes" id="UP001519863">
    <property type="component" value="Unassembled WGS sequence"/>
</dbReference>
<evidence type="ECO:0000313" key="1">
    <source>
        <dbReference type="EMBL" id="MBW6437263.1"/>
    </source>
</evidence>
<comment type="caution">
    <text evidence="1">The sequence shown here is derived from an EMBL/GenBank/DDBJ whole genome shotgun (WGS) entry which is preliminary data.</text>
</comment>
<keyword evidence="2" id="KW-1185">Reference proteome</keyword>
<sequence>MNPWWTLRTGSVPYWALFPVRPSLDRLHRYLDGADTYDFMRLGLSCHGVESPGSVSAAEWRDLLGRASVKGAFAGVSPRRYPAGPGTSFEFPRAAAIPQRHLLPEPLSLGEVEAYVGGQCFH</sequence>